<dbReference type="Pfam" id="PF05840">
    <property type="entry name" value="Phage_GPA"/>
    <property type="match status" value="1"/>
</dbReference>
<keyword evidence="3" id="KW-0235">DNA replication</keyword>
<feature type="domain" description="Replication gene A protein-like" evidence="7">
    <location>
        <begin position="207"/>
        <end position="523"/>
    </location>
</feature>
<dbReference type="Proteomes" id="UP001589769">
    <property type="component" value="Unassembled WGS sequence"/>
</dbReference>
<protein>
    <submittedName>
        <fullName evidence="8">Replication endonuclease</fullName>
    </submittedName>
</protein>
<evidence type="ECO:0000256" key="6">
    <source>
        <dbReference type="ARBA" id="ARBA00022801"/>
    </source>
</evidence>
<evidence type="ECO:0000259" key="7">
    <source>
        <dbReference type="Pfam" id="PF05840"/>
    </source>
</evidence>
<sequence length="754" mass="87787">MIYSGWQQEQQFNYVPNYVPNLSEPQNVQRTLSNPNPTKAQLELFKLNSDDYDLIEQWLLKLPRQQQREHFRKIYIREYKSVKDDGTIAFKVGNKQRKHANEAIREILLNRLDMVMQRYDFDVAWVDILEVGLSRREEELAESDELTDVQREQLSEQQKAQIKRDNTIRRIKNRITAEKSKFKTLEKAKLPFFMLSPGRVEEVAETLSKLISNYQYDFILQFVDKKHELSAAGKDAIFVELYQKLGDLLEHIGFPIRYWQQFNDVDSKPLSNAQVDKALAEIARKKYWLKRMQQTQKRQVEHIAIACGEVQKRVAPYISNSAFYQHAQQVKKNYDFLKQMVLENIDDPNEQVDLLDMYLRSSSNPSLRRLEMMTRLRGIEEWAESENAVGLFITLTAPSAYHAQHQNGAQNKKWNGASPRETHQYLNAVWQRYRALLAKRDIKFYGVRIAEPHHDATPHWHLLLFVHADHKAAVIELFRQKALEKDGDEKGAKEHRLKVDEIDKEKGSAAGYLGKYLAKNIDGFAQNGEMSDEVENLSLKDNAKRVKAWASIWGIRQFQFYGASSIGVWRELRRLTRALENNKLEELRICADIGDQAAFLQRQGGAGASRKEWLAVLKYEESEPNADGQTYKKVVGVMENPKNNPTPEIIKTRTKKWAIKKKSQSEDVATTANRESAQIGGLARPWTCVNNCNRSNIKQLLRSELNLILGTATEHHIDYLLNGNRLYITRFNYLELRNERLLMKNRDETFNDVR</sequence>
<evidence type="ECO:0000256" key="1">
    <source>
        <dbReference type="ARBA" id="ARBA00003293"/>
    </source>
</evidence>
<evidence type="ECO:0000256" key="4">
    <source>
        <dbReference type="ARBA" id="ARBA00022722"/>
    </source>
</evidence>
<evidence type="ECO:0000256" key="2">
    <source>
        <dbReference type="ARBA" id="ARBA00009260"/>
    </source>
</evidence>
<gene>
    <name evidence="8" type="ORF">ACFFHT_00370</name>
</gene>
<evidence type="ECO:0000313" key="9">
    <source>
        <dbReference type="Proteomes" id="UP001589769"/>
    </source>
</evidence>
<evidence type="ECO:0000256" key="3">
    <source>
        <dbReference type="ARBA" id="ARBA00022705"/>
    </source>
</evidence>
<dbReference type="GO" id="GO:0004519">
    <property type="term" value="F:endonuclease activity"/>
    <property type="evidence" value="ECO:0007669"/>
    <property type="project" value="UniProtKB-KW"/>
</dbReference>
<comment type="similarity">
    <text evidence="2">Belongs to the phage GPA family.</text>
</comment>
<comment type="caution">
    <text evidence="8">The sequence shown here is derived from an EMBL/GenBank/DDBJ whole genome shotgun (WGS) entry which is preliminary data.</text>
</comment>
<keyword evidence="6" id="KW-0378">Hydrolase</keyword>
<keyword evidence="5 8" id="KW-0255">Endonuclease</keyword>
<dbReference type="RefSeq" id="WP_382372395.1">
    <property type="nucleotide sequence ID" value="NZ_JBHLWA010000001.1"/>
</dbReference>
<evidence type="ECO:0000313" key="8">
    <source>
        <dbReference type="EMBL" id="MFC0322029.1"/>
    </source>
</evidence>
<keyword evidence="9" id="KW-1185">Reference proteome</keyword>
<comment type="function">
    <text evidence="1">Possible endonuclease which induces a single-strand cut and initiates DNA replication.</text>
</comment>
<dbReference type="InterPro" id="IPR008766">
    <property type="entry name" value="Replication_gene_A-like"/>
</dbReference>
<reference evidence="8 9" key="1">
    <citation type="submission" date="2024-09" db="EMBL/GenBank/DDBJ databases">
        <authorList>
            <person name="Sun Q."/>
            <person name="Mori K."/>
        </authorList>
    </citation>
    <scope>NUCLEOTIDE SEQUENCE [LARGE SCALE GENOMIC DNA]</scope>
    <source>
        <strain evidence="8 9">CCM 7538</strain>
    </source>
</reference>
<proteinExistence type="inferred from homology"/>
<keyword evidence="4" id="KW-0540">Nuclease</keyword>
<dbReference type="EMBL" id="JBHLWA010000001">
    <property type="protein sequence ID" value="MFC0322029.1"/>
    <property type="molecule type" value="Genomic_DNA"/>
</dbReference>
<accession>A0ABV6HT27</accession>
<evidence type="ECO:0000256" key="5">
    <source>
        <dbReference type="ARBA" id="ARBA00022759"/>
    </source>
</evidence>
<organism evidence="8 9">
    <name type="scientific">Gallibacterium melopsittaci</name>
    <dbReference type="NCBI Taxonomy" id="516063"/>
    <lineage>
        <taxon>Bacteria</taxon>
        <taxon>Pseudomonadati</taxon>
        <taxon>Pseudomonadota</taxon>
        <taxon>Gammaproteobacteria</taxon>
        <taxon>Pasteurellales</taxon>
        <taxon>Pasteurellaceae</taxon>
        <taxon>Gallibacterium</taxon>
    </lineage>
</organism>
<name>A0ABV6HT27_9PAST</name>